<protein>
    <submittedName>
        <fullName evidence="2">Uncharacterized protein</fullName>
    </submittedName>
</protein>
<evidence type="ECO:0000256" key="1">
    <source>
        <dbReference type="SAM" id="MobiDB-lite"/>
    </source>
</evidence>
<dbReference type="Proteomes" id="UP000324222">
    <property type="component" value="Unassembled WGS sequence"/>
</dbReference>
<dbReference type="AlphaFoldDB" id="A0A5B7HLG7"/>
<gene>
    <name evidence="2" type="ORF">E2C01_063649</name>
</gene>
<name>A0A5B7HLG7_PORTR</name>
<feature type="region of interest" description="Disordered" evidence="1">
    <location>
        <begin position="58"/>
        <end position="87"/>
    </location>
</feature>
<evidence type="ECO:0000313" key="2">
    <source>
        <dbReference type="EMBL" id="MPC69424.1"/>
    </source>
</evidence>
<evidence type="ECO:0000313" key="3">
    <source>
        <dbReference type="Proteomes" id="UP000324222"/>
    </source>
</evidence>
<proteinExistence type="predicted"/>
<keyword evidence="3" id="KW-1185">Reference proteome</keyword>
<comment type="caution">
    <text evidence="2">The sequence shown here is derived from an EMBL/GenBank/DDBJ whole genome shotgun (WGS) entry which is preliminary data.</text>
</comment>
<organism evidence="2 3">
    <name type="scientific">Portunus trituberculatus</name>
    <name type="common">Swimming crab</name>
    <name type="synonym">Neptunus trituberculatus</name>
    <dbReference type="NCBI Taxonomy" id="210409"/>
    <lineage>
        <taxon>Eukaryota</taxon>
        <taxon>Metazoa</taxon>
        <taxon>Ecdysozoa</taxon>
        <taxon>Arthropoda</taxon>
        <taxon>Crustacea</taxon>
        <taxon>Multicrustacea</taxon>
        <taxon>Malacostraca</taxon>
        <taxon>Eumalacostraca</taxon>
        <taxon>Eucarida</taxon>
        <taxon>Decapoda</taxon>
        <taxon>Pleocyemata</taxon>
        <taxon>Brachyura</taxon>
        <taxon>Eubrachyura</taxon>
        <taxon>Portunoidea</taxon>
        <taxon>Portunidae</taxon>
        <taxon>Portuninae</taxon>
        <taxon>Portunus</taxon>
    </lineage>
</organism>
<dbReference type="EMBL" id="VSRR010029401">
    <property type="protein sequence ID" value="MPC69424.1"/>
    <property type="molecule type" value="Genomic_DNA"/>
</dbReference>
<accession>A0A5B7HLG7</accession>
<reference evidence="2 3" key="1">
    <citation type="submission" date="2019-05" db="EMBL/GenBank/DDBJ databases">
        <title>Another draft genome of Portunus trituberculatus and its Hox gene families provides insights of decapod evolution.</title>
        <authorList>
            <person name="Jeong J.-H."/>
            <person name="Song I."/>
            <person name="Kim S."/>
            <person name="Choi T."/>
            <person name="Kim D."/>
            <person name="Ryu S."/>
            <person name="Kim W."/>
        </authorList>
    </citation>
    <scope>NUCLEOTIDE SEQUENCE [LARGE SCALE GENOMIC DNA]</scope>
    <source>
        <tissue evidence="2">Muscle</tissue>
    </source>
</reference>
<sequence>MWHEKPVGVPNSSTSSDCISIPFPLYTQQHMRSVISPRQHIPALRMLCEVPLQPTAAPLPAHSQSVVPHGPVPPAAPQSSYAQPPAQ</sequence>
<feature type="compositionally biased region" description="Low complexity" evidence="1">
    <location>
        <begin position="77"/>
        <end position="87"/>
    </location>
</feature>